<comment type="caution">
    <text evidence="4">The sequence shown here is derived from an EMBL/GenBank/DDBJ whole genome shotgun (WGS) entry which is preliminary data.</text>
</comment>
<organism evidence="4 5">
    <name type="scientific">Arthrobacter bambusae</name>
    <dbReference type="NCBI Taxonomy" id="1338426"/>
    <lineage>
        <taxon>Bacteria</taxon>
        <taxon>Bacillati</taxon>
        <taxon>Actinomycetota</taxon>
        <taxon>Actinomycetes</taxon>
        <taxon>Micrococcales</taxon>
        <taxon>Micrococcaceae</taxon>
        <taxon>Arthrobacter</taxon>
    </lineage>
</organism>
<dbReference type="EMBL" id="JBEPSN010000004">
    <property type="protein sequence ID" value="MET4539983.1"/>
    <property type="molecule type" value="Genomic_DNA"/>
</dbReference>
<sequence>MPRLSSATFPYASSRTAALAVGLALLLTACQGGSAPDGPPSQTGSTTASPTSSPAAPAASATSGAPSASAIYKPADAKGKAQNVPVPVMPELAKENSKAGLEAFIGYWYAQQNYAMETGDQTTWSQLSADECETCKRIEKGINDSHINGRWSVGGSISIPVVEPIWANGTANQQAKVQVIQEQIEYFNADGTSGRASEAATNSAFGLLATYGSHGWTVTNLGILN</sequence>
<dbReference type="RefSeq" id="WP_354228654.1">
    <property type="nucleotide sequence ID" value="NZ_JBEPSN010000004.1"/>
</dbReference>
<dbReference type="Proteomes" id="UP001549307">
    <property type="component" value="Unassembled WGS sequence"/>
</dbReference>
<feature type="chain" id="PRO_5046357336" description="DUF6318 domain-containing protein" evidence="2">
    <location>
        <begin position="21"/>
        <end position="225"/>
    </location>
</feature>
<feature type="domain" description="DUF6318" evidence="3">
    <location>
        <begin position="72"/>
        <end position="220"/>
    </location>
</feature>
<evidence type="ECO:0000256" key="2">
    <source>
        <dbReference type="SAM" id="SignalP"/>
    </source>
</evidence>
<proteinExistence type="predicted"/>
<keyword evidence="5" id="KW-1185">Reference proteome</keyword>
<accession>A0ABV2P5G2</accession>
<feature type="signal peptide" evidence="2">
    <location>
        <begin position="1"/>
        <end position="20"/>
    </location>
</feature>
<feature type="compositionally biased region" description="Low complexity" evidence="1">
    <location>
        <begin position="40"/>
        <end position="65"/>
    </location>
</feature>
<protein>
    <recommendedName>
        <fullName evidence="3">DUF6318 domain-containing protein</fullName>
    </recommendedName>
</protein>
<keyword evidence="2" id="KW-0732">Signal</keyword>
<dbReference type="Pfam" id="PF19843">
    <property type="entry name" value="DUF6318"/>
    <property type="match status" value="1"/>
</dbReference>
<dbReference type="GeneID" id="92752718"/>
<dbReference type="PROSITE" id="PS51257">
    <property type="entry name" value="PROKAR_LIPOPROTEIN"/>
    <property type="match status" value="1"/>
</dbReference>
<reference evidence="4 5" key="1">
    <citation type="submission" date="2024-06" db="EMBL/GenBank/DDBJ databases">
        <title>Sorghum-associated microbial communities from plants grown in Nebraska, USA.</title>
        <authorList>
            <person name="Schachtman D."/>
        </authorList>
    </citation>
    <scope>NUCLEOTIDE SEQUENCE [LARGE SCALE GENOMIC DNA]</scope>
    <source>
        <strain evidence="4 5">3552</strain>
    </source>
</reference>
<feature type="region of interest" description="Disordered" evidence="1">
    <location>
        <begin position="33"/>
        <end position="65"/>
    </location>
</feature>
<evidence type="ECO:0000313" key="4">
    <source>
        <dbReference type="EMBL" id="MET4539983.1"/>
    </source>
</evidence>
<dbReference type="InterPro" id="IPR046281">
    <property type="entry name" value="DUF6318"/>
</dbReference>
<evidence type="ECO:0000256" key="1">
    <source>
        <dbReference type="SAM" id="MobiDB-lite"/>
    </source>
</evidence>
<name>A0ABV2P5G2_9MICC</name>
<evidence type="ECO:0000259" key="3">
    <source>
        <dbReference type="Pfam" id="PF19843"/>
    </source>
</evidence>
<gene>
    <name evidence="4" type="ORF">ABIE37_001764</name>
</gene>
<evidence type="ECO:0000313" key="5">
    <source>
        <dbReference type="Proteomes" id="UP001549307"/>
    </source>
</evidence>